<dbReference type="Pfam" id="PF20060">
    <property type="entry name" value="DUF6459"/>
    <property type="match status" value="1"/>
</dbReference>
<dbReference type="EMBL" id="JACHVY010000003">
    <property type="protein sequence ID" value="MBB2902145.1"/>
    <property type="molecule type" value="Genomic_DNA"/>
</dbReference>
<evidence type="ECO:0000313" key="3">
    <source>
        <dbReference type="Proteomes" id="UP000533269"/>
    </source>
</evidence>
<evidence type="ECO:0000313" key="2">
    <source>
        <dbReference type="EMBL" id="MBB2902145.1"/>
    </source>
</evidence>
<evidence type="ECO:0000256" key="1">
    <source>
        <dbReference type="SAM" id="MobiDB-lite"/>
    </source>
</evidence>
<organism evidence="2 3">
    <name type="scientific">Kineococcus radiotolerans</name>
    <dbReference type="NCBI Taxonomy" id="131568"/>
    <lineage>
        <taxon>Bacteria</taxon>
        <taxon>Bacillati</taxon>
        <taxon>Actinomycetota</taxon>
        <taxon>Actinomycetes</taxon>
        <taxon>Kineosporiales</taxon>
        <taxon>Kineosporiaceae</taxon>
        <taxon>Kineococcus</taxon>
    </lineage>
</organism>
<comment type="caution">
    <text evidence="2">The sequence shown here is derived from an EMBL/GenBank/DDBJ whole genome shotgun (WGS) entry which is preliminary data.</text>
</comment>
<dbReference type="Proteomes" id="UP000533269">
    <property type="component" value="Unassembled WGS sequence"/>
</dbReference>
<gene>
    <name evidence="2" type="ORF">FHR75_002976</name>
</gene>
<dbReference type="InterPro" id="IPR045596">
    <property type="entry name" value="DUF6459"/>
</dbReference>
<name>A0A7W4XYD7_KINRA</name>
<reference evidence="2 3" key="1">
    <citation type="submission" date="2020-08" db="EMBL/GenBank/DDBJ databases">
        <title>The Agave Microbiome: Exploring the role of microbial communities in plant adaptations to desert environments.</title>
        <authorList>
            <person name="Partida-Martinez L.P."/>
        </authorList>
    </citation>
    <scope>NUCLEOTIDE SEQUENCE [LARGE SCALE GENOMIC DNA]</scope>
    <source>
        <strain evidence="2 3">AS2.23</strain>
    </source>
</reference>
<proteinExistence type="predicted"/>
<sequence>MTSSTAALLDEPPSTGRVPLPYGLPPYVDEREDAFGPEGPVLTHLDPDQGVLELVLVDPRLLPPAELPEVTAWTRRYLVVMLEVLAGQRPPQQLLRWSSADIYAGVQRRTALRARLRTRTSRTVRPARVVSLRVSFPRDGVAEVGGVLQDGDRVRAVALRVDRSTDRSGERWRVTALELG</sequence>
<reference evidence="2 3" key="2">
    <citation type="submission" date="2020-08" db="EMBL/GenBank/DDBJ databases">
        <authorList>
            <person name="Partida-Martinez L."/>
            <person name="Huntemann M."/>
            <person name="Clum A."/>
            <person name="Wang J."/>
            <person name="Palaniappan K."/>
            <person name="Ritter S."/>
            <person name="Chen I.-M."/>
            <person name="Stamatis D."/>
            <person name="Reddy T."/>
            <person name="O'Malley R."/>
            <person name="Daum C."/>
            <person name="Shapiro N."/>
            <person name="Ivanova N."/>
            <person name="Kyrpides N."/>
            <person name="Woyke T."/>
        </authorList>
    </citation>
    <scope>NUCLEOTIDE SEQUENCE [LARGE SCALE GENOMIC DNA]</scope>
    <source>
        <strain evidence="2 3">AS2.23</strain>
    </source>
</reference>
<accession>A0A7W4XYD7</accession>
<dbReference type="RefSeq" id="WP_183392049.1">
    <property type="nucleotide sequence ID" value="NZ_JACHVY010000003.1"/>
</dbReference>
<dbReference type="AlphaFoldDB" id="A0A7W4XYD7"/>
<feature type="region of interest" description="Disordered" evidence="1">
    <location>
        <begin position="1"/>
        <end position="21"/>
    </location>
</feature>
<protein>
    <submittedName>
        <fullName evidence="2">Uncharacterized protein</fullName>
    </submittedName>
</protein>